<reference evidence="2 3" key="1">
    <citation type="submission" date="2019-08" db="EMBL/GenBank/DDBJ databases">
        <title>Bradyrhizobium hipponensis sp. nov., a rhizobium isolated from a Lupinus angustifolius root nodule in Tunisia.</title>
        <authorList>
            <person name="Off K."/>
            <person name="Rejili M."/>
            <person name="Mars M."/>
            <person name="Brachmann A."/>
            <person name="Marin M."/>
        </authorList>
    </citation>
    <scope>NUCLEOTIDE SEQUENCE [LARGE SCALE GENOMIC DNA]</scope>
    <source>
        <strain evidence="2 3">CTAW71</strain>
    </source>
</reference>
<dbReference type="GO" id="GO:0016020">
    <property type="term" value="C:membrane"/>
    <property type="evidence" value="ECO:0007669"/>
    <property type="project" value="InterPro"/>
</dbReference>
<dbReference type="PANTHER" id="PTHR35984">
    <property type="entry name" value="PERIPLASMIC SERINE PROTEASE"/>
    <property type="match status" value="1"/>
</dbReference>
<sequence>MSIGDIVWMFFIFSALQPMLRQQFLEVLRVRKISQIERERQSRVILLVHRQETMRFLGFPLARYIDINDSEDVMRAIQMTDADVPIDLVLHTPGGLVLAALQIAKAVREHKAKVTVFVPHHAMSGGTLIALAADEIVMSKHSMLGPIDPQLGDSPAASLIKVLADKPIAKVDDRTLIMADVGRKAITQVKQAACELLTRRLSAEKAGAVADTLTSGTWTHDYPIWASVATSLGLPVSTDMPHNVLELLKLYPQPVRMQSGGGVEYLPVERRGSGGPKMDAFGSPRVP</sequence>
<dbReference type="InterPro" id="IPR029045">
    <property type="entry name" value="ClpP/crotonase-like_dom_sf"/>
</dbReference>
<dbReference type="Gene3D" id="3.90.226.10">
    <property type="entry name" value="2-enoyl-CoA Hydratase, Chain A, domain 1"/>
    <property type="match status" value="1"/>
</dbReference>
<organism evidence="2 3">
    <name type="scientific">Bradyrhizobium rifense</name>
    <dbReference type="NCBI Taxonomy" id="515499"/>
    <lineage>
        <taxon>Bacteria</taxon>
        <taxon>Pseudomonadati</taxon>
        <taxon>Pseudomonadota</taxon>
        <taxon>Alphaproteobacteria</taxon>
        <taxon>Hyphomicrobiales</taxon>
        <taxon>Nitrobacteraceae</taxon>
        <taxon>Bradyrhizobium</taxon>
    </lineage>
</organism>
<evidence type="ECO:0000313" key="2">
    <source>
        <dbReference type="EMBL" id="TYL96381.1"/>
    </source>
</evidence>
<evidence type="ECO:0000256" key="1">
    <source>
        <dbReference type="SAM" id="MobiDB-lite"/>
    </source>
</evidence>
<dbReference type="InterPro" id="IPR002825">
    <property type="entry name" value="Pept_S49_ser-pept_pro"/>
</dbReference>
<name>A0A5D3KKB8_9BRAD</name>
<dbReference type="AlphaFoldDB" id="A0A5D3KKB8"/>
<evidence type="ECO:0000313" key="3">
    <source>
        <dbReference type="Proteomes" id="UP000324758"/>
    </source>
</evidence>
<dbReference type="Proteomes" id="UP000324758">
    <property type="component" value="Unassembled WGS sequence"/>
</dbReference>
<dbReference type="Pfam" id="PF01972">
    <property type="entry name" value="SDH_protease"/>
    <property type="match status" value="1"/>
</dbReference>
<dbReference type="EMBL" id="VSSS01000020">
    <property type="protein sequence ID" value="TYL96381.1"/>
    <property type="molecule type" value="Genomic_DNA"/>
</dbReference>
<gene>
    <name evidence="2" type="ORF">FXB40_12205</name>
</gene>
<dbReference type="NCBIfam" id="NF047768">
    <property type="entry name" value="Clp_like_SDH"/>
    <property type="match status" value="1"/>
</dbReference>
<dbReference type="OrthoDB" id="9806253at2"/>
<dbReference type="SUPFAM" id="SSF52096">
    <property type="entry name" value="ClpP/crotonase"/>
    <property type="match status" value="1"/>
</dbReference>
<protein>
    <recommendedName>
        <fullName evidence="4">S49 family peptidase</fullName>
    </recommendedName>
</protein>
<keyword evidence="3" id="KW-1185">Reference proteome</keyword>
<accession>A0A5D3KKB8</accession>
<feature type="region of interest" description="Disordered" evidence="1">
    <location>
        <begin position="268"/>
        <end position="287"/>
    </location>
</feature>
<evidence type="ECO:0008006" key="4">
    <source>
        <dbReference type="Google" id="ProtNLM"/>
    </source>
</evidence>
<dbReference type="PANTHER" id="PTHR35984:SF1">
    <property type="entry name" value="PERIPLASMIC SERINE PROTEASE"/>
    <property type="match status" value="1"/>
</dbReference>
<comment type="caution">
    <text evidence="2">The sequence shown here is derived from an EMBL/GenBank/DDBJ whole genome shotgun (WGS) entry which is preliminary data.</text>
</comment>
<proteinExistence type="predicted"/>